<evidence type="ECO:0000313" key="2">
    <source>
        <dbReference type="Proteomes" id="UP001211907"/>
    </source>
</evidence>
<name>A0AAD5SWR6_9FUNG</name>
<dbReference type="AlphaFoldDB" id="A0AAD5SWR6"/>
<protein>
    <submittedName>
        <fullName evidence="1">Uncharacterized protein</fullName>
    </submittedName>
</protein>
<reference evidence="1" key="1">
    <citation type="submission" date="2020-05" db="EMBL/GenBank/DDBJ databases">
        <title>Phylogenomic resolution of chytrid fungi.</title>
        <authorList>
            <person name="Stajich J.E."/>
            <person name="Amses K."/>
            <person name="Simmons R."/>
            <person name="Seto K."/>
            <person name="Myers J."/>
            <person name="Bonds A."/>
            <person name="Quandt C.A."/>
            <person name="Barry K."/>
            <person name="Liu P."/>
            <person name="Grigoriev I."/>
            <person name="Longcore J.E."/>
            <person name="James T.Y."/>
        </authorList>
    </citation>
    <scope>NUCLEOTIDE SEQUENCE</scope>
    <source>
        <strain evidence="1">JEL0513</strain>
    </source>
</reference>
<comment type="caution">
    <text evidence="1">The sequence shown here is derived from an EMBL/GenBank/DDBJ whole genome shotgun (WGS) entry which is preliminary data.</text>
</comment>
<organism evidence="1 2">
    <name type="scientific">Physocladia obscura</name>
    <dbReference type="NCBI Taxonomy" id="109957"/>
    <lineage>
        <taxon>Eukaryota</taxon>
        <taxon>Fungi</taxon>
        <taxon>Fungi incertae sedis</taxon>
        <taxon>Chytridiomycota</taxon>
        <taxon>Chytridiomycota incertae sedis</taxon>
        <taxon>Chytridiomycetes</taxon>
        <taxon>Chytridiales</taxon>
        <taxon>Chytriomycetaceae</taxon>
        <taxon>Physocladia</taxon>
    </lineage>
</organism>
<sequence>MGKRVYTEIVIHKEIYLKSQQIAEPGDVTNRMEYIKYMNQMDHLMPQLGGRNNGWRELSFSAFSNQSVLYDNNALVRSMSVYETSEKQLKKRLQNRKLIRSRREVVASDETVHKDTFSQNTQGGGGLEDEFFNLFEWTTNLRISDLEDYK</sequence>
<evidence type="ECO:0000313" key="1">
    <source>
        <dbReference type="EMBL" id="KAJ3114994.1"/>
    </source>
</evidence>
<dbReference type="EMBL" id="JADGJH010001323">
    <property type="protein sequence ID" value="KAJ3114994.1"/>
    <property type="molecule type" value="Genomic_DNA"/>
</dbReference>
<dbReference type="Proteomes" id="UP001211907">
    <property type="component" value="Unassembled WGS sequence"/>
</dbReference>
<keyword evidence="2" id="KW-1185">Reference proteome</keyword>
<feature type="non-terminal residue" evidence="1">
    <location>
        <position position="150"/>
    </location>
</feature>
<accession>A0AAD5SWR6</accession>
<proteinExistence type="predicted"/>
<gene>
    <name evidence="1" type="ORF">HK100_001498</name>
</gene>